<keyword evidence="3" id="KW-0677">Repeat</keyword>
<dbReference type="Pfam" id="PF00400">
    <property type="entry name" value="WD40"/>
    <property type="match status" value="1"/>
</dbReference>
<evidence type="ECO:0000256" key="1">
    <source>
        <dbReference type="ARBA" id="ARBA00004123"/>
    </source>
</evidence>
<reference evidence="5 6" key="1">
    <citation type="journal article" date="2024" name="Nat. Commun.">
        <title>Phylogenomics reveals the evolutionary origins of lichenization in chlorophyte algae.</title>
        <authorList>
            <person name="Puginier C."/>
            <person name="Libourel C."/>
            <person name="Otte J."/>
            <person name="Skaloud P."/>
            <person name="Haon M."/>
            <person name="Grisel S."/>
            <person name="Petersen M."/>
            <person name="Berrin J.G."/>
            <person name="Delaux P.M."/>
            <person name="Dal Grande F."/>
            <person name="Keller J."/>
        </authorList>
    </citation>
    <scope>NUCLEOTIDE SEQUENCE [LARGE SCALE GENOMIC DNA]</scope>
    <source>
        <strain evidence="5 6">SAG 245.80</strain>
    </source>
</reference>
<proteinExistence type="predicted"/>
<sequence length="366" mass="37296">MIAFPLAHKLLVLGNWNEDDEQNQLSVVDLQVRQAAEGAVELASVESLAAWVTPGSTTGLAAADLGGGSCVVVSGHESGQLCSLRLTVPTAPGADPSQVELAGGGDFAGAHLMPWLALHAGPIADLALNADTREVATVGRDGAVHIVPLDHSGPPPRAFVPARASASMRAVAWASQQALVTAGTTGGLEVWDRRQGGAAPALRSPLEWGATGCPLLRGLTEADCQINCIAVHPSRPHLAASGASAGCVAVWDLRFAAAPAHASLPGDAGEVWEVRFDPYADSLAAGDAGAQPALLFCTDSGVLATARAAPSSKEYSTGSTGVLGTRALYEEAASGIATFDVEAAGGQDLFAGTEQECLVYIRRPAC</sequence>
<dbReference type="Gene3D" id="2.130.10.10">
    <property type="entry name" value="YVTN repeat-like/Quinoprotein amine dehydrogenase"/>
    <property type="match status" value="1"/>
</dbReference>
<dbReference type="PANTHER" id="PTHR22652:SF0">
    <property type="entry name" value="NUCLEOPORIN NUP43"/>
    <property type="match status" value="1"/>
</dbReference>
<evidence type="ECO:0000256" key="3">
    <source>
        <dbReference type="ARBA" id="ARBA00022737"/>
    </source>
</evidence>
<protein>
    <submittedName>
        <fullName evidence="5">Uncharacterized protein</fullName>
    </submittedName>
</protein>
<comment type="subcellular location">
    <subcellularLocation>
        <location evidence="1">Nucleus</location>
    </subcellularLocation>
</comment>
<dbReference type="GO" id="GO:0031080">
    <property type="term" value="C:nuclear pore outer ring"/>
    <property type="evidence" value="ECO:0007669"/>
    <property type="project" value="TreeGrafter"/>
</dbReference>
<evidence type="ECO:0000313" key="5">
    <source>
        <dbReference type="EMBL" id="KAK9822707.1"/>
    </source>
</evidence>
<keyword evidence="6" id="KW-1185">Reference proteome</keyword>
<dbReference type="Proteomes" id="UP001445335">
    <property type="component" value="Unassembled WGS sequence"/>
</dbReference>
<gene>
    <name evidence="5" type="ORF">WJX81_005335</name>
</gene>
<evidence type="ECO:0000256" key="2">
    <source>
        <dbReference type="ARBA" id="ARBA00022574"/>
    </source>
</evidence>
<dbReference type="InterPro" id="IPR001680">
    <property type="entry name" value="WD40_rpt"/>
</dbReference>
<organism evidence="5 6">
    <name type="scientific">Elliptochloris bilobata</name>
    <dbReference type="NCBI Taxonomy" id="381761"/>
    <lineage>
        <taxon>Eukaryota</taxon>
        <taxon>Viridiplantae</taxon>
        <taxon>Chlorophyta</taxon>
        <taxon>core chlorophytes</taxon>
        <taxon>Trebouxiophyceae</taxon>
        <taxon>Trebouxiophyceae incertae sedis</taxon>
        <taxon>Elliptochloris clade</taxon>
        <taxon>Elliptochloris</taxon>
    </lineage>
</organism>
<evidence type="ECO:0000313" key="6">
    <source>
        <dbReference type="Proteomes" id="UP001445335"/>
    </source>
</evidence>
<comment type="caution">
    <text evidence="5">The sequence shown here is derived from an EMBL/GenBank/DDBJ whole genome shotgun (WGS) entry which is preliminary data.</text>
</comment>
<dbReference type="EMBL" id="JALJOU010000084">
    <property type="protein sequence ID" value="KAK9822707.1"/>
    <property type="molecule type" value="Genomic_DNA"/>
</dbReference>
<keyword evidence="4" id="KW-0539">Nucleus</keyword>
<dbReference type="InterPro" id="IPR015943">
    <property type="entry name" value="WD40/YVTN_repeat-like_dom_sf"/>
</dbReference>
<evidence type="ECO:0000256" key="4">
    <source>
        <dbReference type="ARBA" id="ARBA00023242"/>
    </source>
</evidence>
<dbReference type="SUPFAM" id="SSF50978">
    <property type="entry name" value="WD40 repeat-like"/>
    <property type="match status" value="1"/>
</dbReference>
<dbReference type="SMART" id="SM00320">
    <property type="entry name" value="WD40"/>
    <property type="match status" value="3"/>
</dbReference>
<dbReference type="AlphaFoldDB" id="A0AAW1QN90"/>
<name>A0AAW1QN90_9CHLO</name>
<keyword evidence="2" id="KW-0853">WD repeat</keyword>
<dbReference type="PANTHER" id="PTHR22652">
    <property type="entry name" value="NUCLEOPORIN NUP43"/>
    <property type="match status" value="1"/>
</dbReference>
<dbReference type="InterPro" id="IPR036322">
    <property type="entry name" value="WD40_repeat_dom_sf"/>
</dbReference>
<accession>A0AAW1QN90</accession>